<proteinExistence type="predicted"/>
<sequence>MTTITNKLPIVQEDIVTWGQDPAHPNRMIVVTSNMEVKKSDGKAVMGRGVALAVREAFKGIDAEYGAILSKLALRLGEKIGKPTENPIDLPEQALHGRIFMSQNERVVFMPTKIGWRARSKPEFVISSLHALRDLASEMPHMQFGLPLPGAGAGELGHEWALEQCNRVLGGLPNITVVDKTAPAQAAPTDPVTDFVKNEVLLVVSGHRPPELGGYSPEVRQHTRETASAILKYFVKTCGTTCVVHGGALGVDMAFADAAEELGLKVIYAEPCVDADKRWREEDRNRAARQKAYAAAKGLHIVVTQGAYTSRCMQDRNLWMLKLLEHGKKGSKFVVLYNGKGSGGTYNCREAFFAMYQGERAAELYGKNWWKRFTERHPLPAMLQVKYTRRDALVIENHTSKPIAA</sequence>
<dbReference type="Proteomes" id="UP001458946">
    <property type="component" value="Unassembled WGS sequence"/>
</dbReference>
<gene>
    <name evidence="1" type="ORF">Dxin01_00090</name>
</gene>
<evidence type="ECO:0000313" key="1">
    <source>
        <dbReference type="EMBL" id="GAA5500369.1"/>
    </source>
</evidence>
<dbReference type="RefSeq" id="WP_353540355.1">
    <property type="nucleotide sequence ID" value="NZ_BAABRN010000001.1"/>
</dbReference>
<protein>
    <recommendedName>
        <fullName evidence="3">Macro domain-containing protein</fullName>
    </recommendedName>
</protein>
<comment type="caution">
    <text evidence="1">The sequence shown here is derived from an EMBL/GenBank/DDBJ whole genome shotgun (WGS) entry which is preliminary data.</text>
</comment>
<name>A0ABP9V588_9DEIO</name>
<dbReference type="Gene3D" id="3.40.220.10">
    <property type="entry name" value="Leucine Aminopeptidase, subunit E, domain 1"/>
    <property type="match status" value="1"/>
</dbReference>
<organism evidence="1 2">
    <name type="scientific">Deinococcus xinjiangensis</name>
    <dbReference type="NCBI Taxonomy" id="457454"/>
    <lineage>
        <taxon>Bacteria</taxon>
        <taxon>Thermotogati</taxon>
        <taxon>Deinococcota</taxon>
        <taxon>Deinococci</taxon>
        <taxon>Deinococcales</taxon>
        <taxon>Deinococcaceae</taxon>
        <taxon>Deinococcus</taxon>
    </lineage>
</organism>
<dbReference type="SUPFAM" id="SSF52949">
    <property type="entry name" value="Macro domain-like"/>
    <property type="match status" value="1"/>
</dbReference>
<reference evidence="1 2" key="1">
    <citation type="submission" date="2024-02" db="EMBL/GenBank/DDBJ databases">
        <title>Deinococcus xinjiangensis NBRC 107630.</title>
        <authorList>
            <person name="Ichikawa N."/>
            <person name="Katano-Makiyama Y."/>
            <person name="Hidaka K."/>
        </authorList>
    </citation>
    <scope>NUCLEOTIDE SEQUENCE [LARGE SCALE GENOMIC DNA]</scope>
    <source>
        <strain evidence="1 2">NBRC 107630</strain>
    </source>
</reference>
<accession>A0ABP9V588</accession>
<keyword evidence="2" id="KW-1185">Reference proteome</keyword>
<dbReference type="Gene3D" id="3.40.50.450">
    <property type="match status" value="1"/>
</dbReference>
<evidence type="ECO:0000313" key="2">
    <source>
        <dbReference type="Proteomes" id="UP001458946"/>
    </source>
</evidence>
<dbReference type="InterPro" id="IPR043472">
    <property type="entry name" value="Macro_dom-like"/>
</dbReference>
<evidence type="ECO:0008006" key="3">
    <source>
        <dbReference type="Google" id="ProtNLM"/>
    </source>
</evidence>
<dbReference type="EMBL" id="BAABRN010000001">
    <property type="protein sequence ID" value="GAA5500369.1"/>
    <property type="molecule type" value="Genomic_DNA"/>
</dbReference>
<dbReference type="SUPFAM" id="SSF102405">
    <property type="entry name" value="MCP/YpsA-like"/>
    <property type="match status" value="1"/>
</dbReference>